<dbReference type="Pfam" id="PF12706">
    <property type="entry name" value="Lactamase_B_2"/>
    <property type="match status" value="1"/>
</dbReference>
<proteinExistence type="inferred from homology"/>
<feature type="binding site" evidence="6">
    <location>
        <position position="139"/>
    </location>
    <ligand>
        <name>Zn(2+)</name>
        <dbReference type="ChEBI" id="CHEBI:29105"/>
        <label>2</label>
    </ligand>
</feature>
<feature type="binding site" evidence="5">
    <location>
        <position position="272"/>
    </location>
    <ligand>
        <name>an N-acyl-1,2-diacyl-sn-glycero-3-phosphoethanolamine</name>
        <dbReference type="ChEBI" id="CHEBI:62537"/>
    </ligand>
</feature>
<evidence type="ECO:0000256" key="4">
    <source>
        <dbReference type="ARBA" id="ARBA00048025"/>
    </source>
</evidence>
<keyword evidence="3" id="KW-0595">Phospholipid degradation</keyword>
<evidence type="ECO:0000313" key="9">
    <source>
        <dbReference type="Proteomes" id="UP000597762"/>
    </source>
</evidence>
<reference evidence="8" key="1">
    <citation type="submission" date="2021-01" db="EMBL/GenBank/DDBJ databases">
        <authorList>
            <person name="Li R."/>
            <person name="Bekaert M."/>
        </authorList>
    </citation>
    <scope>NUCLEOTIDE SEQUENCE</scope>
    <source>
        <strain evidence="8">Farmed</strain>
    </source>
</reference>
<dbReference type="GO" id="GO:0070292">
    <property type="term" value="P:N-acylphosphatidylethanolamine metabolic process"/>
    <property type="evidence" value="ECO:0007669"/>
    <property type="project" value="TreeGrafter"/>
</dbReference>
<dbReference type="GO" id="GO:0009395">
    <property type="term" value="P:phospholipid catabolic process"/>
    <property type="evidence" value="ECO:0007669"/>
    <property type="project" value="UniProtKB-KW"/>
</dbReference>
<dbReference type="Proteomes" id="UP000597762">
    <property type="component" value="Unassembled WGS sequence"/>
</dbReference>
<dbReference type="InterPro" id="IPR001279">
    <property type="entry name" value="Metallo-B-lactamas"/>
</dbReference>
<accession>A0A812DT71</accession>
<feature type="binding site" evidence="6">
    <location>
        <position position="140"/>
    </location>
    <ligand>
        <name>Zn(2+)</name>
        <dbReference type="ChEBI" id="CHEBI:29105"/>
        <label>2</label>
    </ligand>
</feature>
<dbReference type="PIRSF" id="PIRSF038896">
    <property type="entry name" value="NAPE-PLD"/>
    <property type="match status" value="1"/>
</dbReference>
<feature type="binding site" evidence="5">
    <location>
        <position position="138"/>
    </location>
    <ligand>
        <name>an N-acyl-1,2-diacyl-sn-glycero-3-phosphoethanolamine</name>
        <dbReference type="ChEBI" id="CHEBI:62537"/>
    </ligand>
</feature>
<dbReference type="PANTHER" id="PTHR15032:SF4">
    <property type="entry name" value="N-ACYL-PHOSPHATIDYLETHANOLAMINE-HYDROLYZING PHOSPHOLIPASE D"/>
    <property type="match status" value="1"/>
</dbReference>
<dbReference type="AlphaFoldDB" id="A0A812DT71"/>
<evidence type="ECO:0000256" key="1">
    <source>
        <dbReference type="ARBA" id="ARBA00010127"/>
    </source>
</evidence>
<feature type="binding site" evidence="6">
    <location>
        <position position="135"/>
    </location>
    <ligand>
        <name>Zn(2+)</name>
        <dbReference type="ChEBI" id="CHEBI:29105"/>
        <label>1</label>
    </ligand>
</feature>
<dbReference type="GO" id="GO:0070291">
    <property type="term" value="P:N-acylethanolamine metabolic process"/>
    <property type="evidence" value="ECO:0007669"/>
    <property type="project" value="TreeGrafter"/>
</dbReference>
<dbReference type="EC" id="3.1.4.54" evidence="2"/>
<feature type="binding site" evidence="6">
    <location>
        <position position="137"/>
    </location>
    <ligand>
        <name>Zn(2+)</name>
        <dbReference type="ChEBI" id="CHEBI:29105"/>
        <label>1</label>
    </ligand>
</feature>
<keyword evidence="6" id="KW-0479">Metal-binding</keyword>
<feature type="binding site" evidence="6">
    <location>
        <position position="235"/>
    </location>
    <ligand>
        <name>Zn(2+)</name>
        <dbReference type="ChEBI" id="CHEBI:29105"/>
        <label>2</label>
    </ligand>
</feature>
<dbReference type="GO" id="GO:0070290">
    <property type="term" value="F:N-acylphosphatidylethanolamine-specific phospholipase D activity"/>
    <property type="evidence" value="ECO:0007669"/>
    <property type="project" value="UniProtKB-EC"/>
</dbReference>
<comment type="caution">
    <text evidence="8">The sequence shown here is derived from an EMBL/GenBank/DDBJ whole genome shotgun (WGS) entry which is preliminary data.</text>
</comment>
<evidence type="ECO:0000259" key="7">
    <source>
        <dbReference type="Pfam" id="PF12706"/>
    </source>
</evidence>
<gene>
    <name evidence="8" type="ORF">SPHA_59875</name>
</gene>
<keyword evidence="8" id="KW-0378">Hydrolase</keyword>
<feature type="binding site" evidence="6">
    <location>
        <position position="203"/>
    </location>
    <ligand>
        <name>Zn(2+)</name>
        <dbReference type="ChEBI" id="CHEBI:29105"/>
        <label>1</label>
    </ligand>
</feature>
<dbReference type="InterPro" id="IPR036866">
    <property type="entry name" value="RibonucZ/Hydroxyglut_hydro"/>
</dbReference>
<evidence type="ECO:0000256" key="3">
    <source>
        <dbReference type="ARBA" id="ARBA00022668"/>
    </source>
</evidence>
<feature type="binding site" evidence="6">
    <location>
        <position position="294"/>
    </location>
    <ligand>
        <name>Zn(2+)</name>
        <dbReference type="ChEBI" id="CHEBI:29105"/>
        <label>2</label>
    </ligand>
</feature>
<evidence type="ECO:0000256" key="2">
    <source>
        <dbReference type="ARBA" id="ARBA00012279"/>
    </source>
</evidence>
<protein>
    <recommendedName>
        <fullName evidence="2">N-acetylphosphatidylethanolamine-hydrolyzing phospholipase D</fullName>
        <ecNumber evidence="2">3.1.4.54</ecNumber>
    </recommendedName>
</protein>
<organism evidence="8 9">
    <name type="scientific">Acanthosepion pharaonis</name>
    <name type="common">Pharaoh cuttlefish</name>
    <name type="synonym">Sepia pharaonis</name>
    <dbReference type="NCBI Taxonomy" id="158019"/>
    <lineage>
        <taxon>Eukaryota</taxon>
        <taxon>Metazoa</taxon>
        <taxon>Spiralia</taxon>
        <taxon>Lophotrochozoa</taxon>
        <taxon>Mollusca</taxon>
        <taxon>Cephalopoda</taxon>
        <taxon>Coleoidea</taxon>
        <taxon>Decapodiformes</taxon>
        <taxon>Sepiida</taxon>
        <taxon>Sepiina</taxon>
        <taxon>Sepiidae</taxon>
        <taxon>Acanthosepion</taxon>
    </lineage>
</organism>
<keyword evidence="9" id="KW-1185">Reference proteome</keyword>
<dbReference type="SUPFAM" id="SSF56281">
    <property type="entry name" value="Metallo-hydrolase/oxidoreductase"/>
    <property type="match status" value="1"/>
</dbReference>
<dbReference type="Gene3D" id="3.60.15.10">
    <property type="entry name" value="Ribonuclease Z/Hydroxyacylglutathione hydrolase-like"/>
    <property type="match status" value="1"/>
</dbReference>
<dbReference type="OrthoDB" id="332863at2759"/>
<keyword evidence="3" id="KW-1208">Phospholipid metabolism</keyword>
<name>A0A812DT71_ACAPH</name>
<evidence type="ECO:0000256" key="5">
    <source>
        <dbReference type="PIRSR" id="PIRSR038896-50"/>
    </source>
</evidence>
<dbReference type="EMBL" id="CAHIKZ030004150">
    <property type="protein sequence ID" value="CAE1307922.1"/>
    <property type="molecule type" value="Genomic_DNA"/>
</dbReference>
<evidence type="ECO:0000256" key="6">
    <source>
        <dbReference type="PIRSR" id="PIRSR038896-51"/>
    </source>
</evidence>
<comment type="similarity">
    <text evidence="1">Belongs to the NAPE-PLD family.</text>
</comment>
<sequence length="350" mass="40630">MADLAEDEYAKPLFVNGRYENPFPTWKQPGFFNLCKYFLYDTDESSILSQEDLDTNLPVLQPDFKDFHSSPPDIMCVIWLGHSSLLVKFDGVTILTDPIFSKRCSPFQFIGPKRFRDAPCQISDLPPIDIVIISHNHYDHMDYETIVNLQKKYKSSLTWFVPMGDKRWMEASGCTNVREMTWWQEEILADHIGITVACLPCQHWSSRKGYLGVNRSLWSSWCVIGPTQRFYFAGDTGYCEAFKQIGHRYGPFSLAGIPIGAYKPRWFKQAQHVAPEESVQIHLDVRSEKSIGIHWGTFRLTHEHYLEPKEKLREEMEKQNLSPQDFFTLNHGEIHLICNQKPNEHSSENC</sequence>
<evidence type="ECO:0000313" key="8">
    <source>
        <dbReference type="EMBL" id="CAE1307922.1"/>
    </source>
</evidence>
<comment type="catalytic activity">
    <reaction evidence="4">
        <text>N-(5Z,8Z,11Z,14Z-eicosatetraenoyl)-1,2-di-(9Z-octadecenoyl)-sn-glycero-3-phosphoethanolamine + H2O = N-(5Z,8Z,11Z,14Z-eicosatetraenoyl)-ethanolamine + 1,2-di-(9Z-octadecenoyl)-sn-glycero-3-phosphate + H(+)</text>
        <dbReference type="Rhea" id="RHEA:45528"/>
        <dbReference type="ChEBI" id="CHEBI:2700"/>
        <dbReference type="ChEBI" id="CHEBI:15377"/>
        <dbReference type="ChEBI" id="CHEBI:15378"/>
        <dbReference type="ChEBI" id="CHEBI:74546"/>
        <dbReference type="ChEBI" id="CHEBI:85277"/>
    </reaction>
    <physiologicalReaction direction="left-to-right" evidence="4">
        <dbReference type="Rhea" id="RHEA:45529"/>
    </physiologicalReaction>
</comment>
<dbReference type="GO" id="GO:0008270">
    <property type="term" value="F:zinc ion binding"/>
    <property type="evidence" value="ECO:0007669"/>
    <property type="project" value="InterPro"/>
</dbReference>
<comment type="cofactor">
    <cofactor evidence="6">
        <name>Zn(2+)</name>
        <dbReference type="ChEBI" id="CHEBI:29105"/>
    </cofactor>
    <text evidence="6">Binds 2 zinc divalent cations per subunit.</text>
</comment>
<feature type="domain" description="Metallo-beta-lactamase" evidence="7">
    <location>
        <begin position="93"/>
        <end position="295"/>
    </location>
</feature>
<dbReference type="PANTHER" id="PTHR15032">
    <property type="entry name" value="N-ACYL-PHOSPHATIDYLETHANOLAMINE-HYDROLYZING PHOSPHOLIPASE D"/>
    <property type="match status" value="1"/>
</dbReference>
<dbReference type="GO" id="GO:0005737">
    <property type="term" value="C:cytoplasm"/>
    <property type="evidence" value="ECO:0007669"/>
    <property type="project" value="TreeGrafter"/>
</dbReference>
<feature type="binding site" evidence="6">
    <location>
        <position position="235"/>
    </location>
    <ligand>
        <name>Zn(2+)</name>
        <dbReference type="ChEBI" id="CHEBI:29105"/>
        <label>1</label>
    </ligand>
</feature>
<keyword evidence="3" id="KW-0443">Lipid metabolism</keyword>
<dbReference type="InterPro" id="IPR024884">
    <property type="entry name" value="NAPE-PLD"/>
</dbReference>
<keyword evidence="3" id="KW-0442">Lipid degradation</keyword>
<keyword evidence="6" id="KW-0862">Zinc</keyword>